<evidence type="ECO:0000256" key="3">
    <source>
        <dbReference type="ARBA" id="ARBA00022989"/>
    </source>
</evidence>
<keyword evidence="4 5" id="KW-0472">Membrane</keyword>
<evidence type="ECO:0000313" key="7">
    <source>
        <dbReference type="EMBL" id="NGN67869.1"/>
    </source>
</evidence>
<feature type="transmembrane region" description="Helical" evidence="5">
    <location>
        <begin position="334"/>
        <end position="357"/>
    </location>
</feature>
<feature type="transmembrane region" description="Helical" evidence="5">
    <location>
        <begin position="177"/>
        <end position="199"/>
    </location>
</feature>
<name>A0A6G4U6K4_9ACTN</name>
<feature type="transmembrane region" description="Helical" evidence="5">
    <location>
        <begin position="147"/>
        <end position="171"/>
    </location>
</feature>
<organism evidence="7 8">
    <name type="scientific">Streptomyces coryli</name>
    <dbReference type="NCBI Taxonomy" id="1128680"/>
    <lineage>
        <taxon>Bacteria</taxon>
        <taxon>Bacillati</taxon>
        <taxon>Actinomycetota</taxon>
        <taxon>Actinomycetes</taxon>
        <taxon>Kitasatosporales</taxon>
        <taxon>Streptomycetaceae</taxon>
        <taxon>Streptomyces</taxon>
    </lineage>
</organism>
<comment type="subcellular location">
    <subcellularLocation>
        <location evidence="1">Cell membrane</location>
        <topology evidence="1">Multi-pass membrane protein</topology>
    </subcellularLocation>
</comment>
<keyword evidence="3 5" id="KW-1133">Transmembrane helix</keyword>
<dbReference type="Gene3D" id="1.20.1250.20">
    <property type="entry name" value="MFS general substrate transporter like domains"/>
    <property type="match status" value="2"/>
</dbReference>
<dbReference type="PANTHER" id="PTHR11360">
    <property type="entry name" value="MONOCARBOXYLATE TRANSPORTER"/>
    <property type="match status" value="1"/>
</dbReference>
<dbReference type="GO" id="GO:0022857">
    <property type="term" value="F:transmembrane transporter activity"/>
    <property type="evidence" value="ECO:0007669"/>
    <property type="project" value="InterPro"/>
</dbReference>
<feature type="transmembrane region" description="Helical" evidence="5">
    <location>
        <begin position="401"/>
        <end position="419"/>
    </location>
</feature>
<keyword evidence="8" id="KW-1185">Reference proteome</keyword>
<dbReference type="Pfam" id="PF07690">
    <property type="entry name" value="MFS_1"/>
    <property type="match status" value="1"/>
</dbReference>
<dbReference type="CDD" id="cd17355">
    <property type="entry name" value="MFS_YcxA_like"/>
    <property type="match status" value="1"/>
</dbReference>
<dbReference type="InterPro" id="IPR011701">
    <property type="entry name" value="MFS"/>
</dbReference>
<dbReference type="Proteomes" id="UP000481583">
    <property type="component" value="Unassembled WGS sequence"/>
</dbReference>
<dbReference type="PANTHER" id="PTHR11360:SF284">
    <property type="entry name" value="EG:103B4.3 PROTEIN-RELATED"/>
    <property type="match status" value="1"/>
</dbReference>
<dbReference type="PROSITE" id="PS50850">
    <property type="entry name" value="MFS"/>
    <property type="match status" value="1"/>
</dbReference>
<evidence type="ECO:0000256" key="2">
    <source>
        <dbReference type="ARBA" id="ARBA00022692"/>
    </source>
</evidence>
<dbReference type="InterPro" id="IPR020846">
    <property type="entry name" value="MFS_dom"/>
</dbReference>
<feature type="transmembrane region" description="Helical" evidence="5">
    <location>
        <begin position="309"/>
        <end position="328"/>
    </location>
</feature>
<dbReference type="EMBL" id="JAAKZV010000168">
    <property type="protein sequence ID" value="NGN67869.1"/>
    <property type="molecule type" value="Genomic_DNA"/>
</dbReference>
<gene>
    <name evidence="7" type="ORF">G5C51_28710</name>
</gene>
<dbReference type="InterPro" id="IPR036259">
    <property type="entry name" value="MFS_trans_sf"/>
</dbReference>
<evidence type="ECO:0000259" key="6">
    <source>
        <dbReference type="PROSITE" id="PS50850"/>
    </source>
</evidence>
<reference evidence="7 8" key="1">
    <citation type="submission" date="2020-02" db="EMBL/GenBank/DDBJ databases">
        <title>Whole-genome analyses of novel actinobacteria.</title>
        <authorList>
            <person name="Sahin N."/>
        </authorList>
    </citation>
    <scope>NUCLEOTIDE SEQUENCE [LARGE SCALE GENOMIC DNA]</scope>
    <source>
        <strain evidence="7 8">A7024</strain>
    </source>
</reference>
<proteinExistence type="predicted"/>
<dbReference type="SUPFAM" id="SSF103473">
    <property type="entry name" value="MFS general substrate transporter"/>
    <property type="match status" value="1"/>
</dbReference>
<evidence type="ECO:0000256" key="4">
    <source>
        <dbReference type="ARBA" id="ARBA00023136"/>
    </source>
</evidence>
<dbReference type="AlphaFoldDB" id="A0A6G4U6K4"/>
<evidence type="ECO:0000256" key="1">
    <source>
        <dbReference type="ARBA" id="ARBA00004651"/>
    </source>
</evidence>
<keyword evidence="2 5" id="KW-0812">Transmembrane</keyword>
<feature type="domain" description="Major facilitator superfamily (MFS) profile" evidence="6">
    <location>
        <begin position="23"/>
        <end position="424"/>
    </location>
</feature>
<feature type="transmembrane region" description="Helical" evidence="5">
    <location>
        <begin position="274"/>
        <end position="297"/>
    </location>
</feature>
<feature type="transmembrane region" description="Helical" evidence="5">
    <location>
        <begin position="243"/>
        <end position="262"/>
    </location>
</feature>
<sequence>MTPEATETPAPPRPRRGPHRAWVVVAAAWLTIVAAGAFSTMSGLLVEPLRAEFGWSTSSIGLAASVSMVLNGVVAPFSAALMDRYGMRRVAVAALAVLGAGAGLTTVVGAPWQLVLAWGVLTGLGAGALATVFAAQVVQRWFVARRGLVTGVLTSAGVLGQFAFLPVLSWITEHAAWRAALAVLAGAALVAMAVTGLLLRGHPAEAGVRPYGARDFVPKPEPAPGAAARTVRVLLKAARTGPFWLLSGTFAVCGATTNGIMWTHFTPAAHDHGMAATAASSLLALVGVFNVAGTIFSGWLTDRLDPRRLLAAYYALRGLSLLTLPLLLGPAVHGSLIAFVVLFGLLDVATVPPTLALIREHYGPDAAIVFGWVSAAHQAGAGLMAVSGGAIRDLFGTYDPMWVASGALCAVAALVAMVVRRPRVS</sequence>
<feature type="transmembrane region" description="Helical" evidence="5">
    <location>
        <begin position="369"/>
        <end position="389"/>
    </location>
</feature>
<feature type="transmembrane region" description="Helical" evidence="5">
    <location>
        <begin position="115"/>
        <end position="135"/>
    </location>
</feature>
<protein>
    <submittedName>
        <fullName evidence="7">MFS transporter</fullName>
    </submittedName>
</protein>
<feature type="transmembrane region" description="Helical" evidence="5">
    <location>
        <begin position="58"/>
        <end position="78"/>
    </location>
</feature>
<feature type="transmembrane region" description="Helical" evidence="5">
    <location>
        <begin position="90"/>
        <end position="109"/>
    </location>
</feature>
<comment type="caution">
    <text evidence="7">The sequence shown here is derived from an EMBL/GenBank/DDBJ whole genome shotgun (WGS) entry which is preliminary data.</text>
</comment>
<evidence type="ECO:0000256" key="5">
    <source>
        <dbReference type="SAM" id="Phobius"/>
    </source>
</evidence>
<dbReference type="InterPro" id="IPR050327">
    <property type="entry name" value="Proton-linked_MCT"/>
</dbReference>
<evidence type="ECO:0000313" key="8">
    <source>
        <dbReference type="Proteomes" id="UP000481583"/>
    </source>
</evidence>
<accession>A0A6G4U6K4</accession>
<feature type="transmembrane region" description="Helical" evidence="5">
    <location>
        <begin position="21"/>
        <end position="46"/>
    </location>
</feature>
<dbReference type="GO" id="GO:0005886">
    <property type="term" value="C:plasma membrane"/>
    <property type="evidence" value="ECO:0007669"/>
    <property type="project" value="UniProtKB-SubCell"/>
</dbReference>